<sequence length="48" mass="5494">MLILRRHWLPGEDDSPQSLAAAVWLDNHYWENMSIAVNNGIIRAFKGS</sequence>
<dbReference type="Proteomes" id="UP000514533">
    <property type="component" value="Chromosome"/>
</dbReference>
<proteinExistence type="predicted"/>
<dbReference type="Pfam" id="PF21830">
    <property type="entry name" value="DUF6890"/>
    <property type="match status" value="1"/>
</dbReference>
<dbReference type="EMBL" id="CP057906">
    <property type="protein sequence ID" value="QMO43312.1"/>
    <property type="molecule type" value="Genomic_DNA"/>
</dbReference>
<evidence type="ECO:0000313" key="1">
    <source>
        <dbReference type="EMBL" id="QMO43312.1"/>
    </source>
</evidence>
<organism evidence="1 4">
    <name type="scientific">Escherichia coli</name>
    <dbReference type="NCBI Taxonomy" id="562"/>
    <lineage>
        <taxon>Bacteria</taxon>
        <taxon>Pseudomonadati</taxon>
        <taxon>Pseudomonadota</taxon>
        <taxon>Gammaproteobacteria</taxon>
        <taxon>Enterobacterales</taxon>
        <taxon>Enterobacteriaceae</taxon>
        <taxon>Escherichia</taxon>
    </lineage>
</organism>
<dbReference type="Proteomes" id="UP000514754">
    <property type="component" value="Chromosome"/>
</dbReference>
<dbReference type="RefSeq" id="WP_000906384.1">
    <property type="nucleotide sequence ID" value="NZ_BDRI01000009.1"/>
</dbReference>
<name>A0A7G4ID29_ECOLX</name>
<reference evidence="3 4" key="1">
    <citation type="submission" date="2020-06" db="EMBL/GenBank/DDBJ databases">
        <title>REHAB project genomes.</title>
        <authorList>
            <person name="Shaw L.P."/>
        </authorList>
    </citation>
    <scope>NUCLEOTIDE SEQUENCE [LARGE SCALE GENOMIC DNA]</scope>
    <source>
        <strain evidence="2 3">RHB01-C20</strain>
        <strain evidence="1 4">RHB10-C12</strain>
    </source>
</reference>
<dbReference type="InterPro" id="IPR054184">
    <property type="entry name" value="DUF6890"/>
</dbReference>
<dbReference type="AlphaFoldDB" id="A0A7G4ID29"/>
<protein>
    <submittedName>
        <fullName evidence="1">Uncharacterized protein</fullName>
    </submittedName>
</protein>
<evidence type="ECO:0000313" key="2">
    <source>
        <dbReference type="EMBL" id="QMS40517.1"/>
    </source>
</evidence>
<evidence type="ECO:0000313" key="3">
    <source>
        <dbReference type="Proteomes" id="UP000514533"/>
    </source>
</evidence>
<evidence type="ECO:0000313" key="4">
    <source>
        <dbReference type="Proteomes" id="UP000514754"/>
    </source>
</evidence>
<dbReference type="EMBL" id="CP055981">
    <property type="protein sequence ID" value="QMS40517.1"/>
    <property type="molecule type" value="Genomic_DNA"/>
</dbReference>
<gene>
    <name evidence="2" type="ORF">HVV39_22140</name>
    <name evidence="1" type="ORF">HVW43_24785</name>
</gene>
<accession>A0A7G4ID29</accession>